<dbReference type="NCBIfam" id="NF007113">
    <property type="entry name" value="PRK09562.1"/>
    <property type="match status" value="1"/>
</dbReference>
<organism evidence="2 3">
    <name type="scientific">Candidatus Pullichristensenella stercorigallinarum</name>
    <dbReference type="NCBI Taxonomy" id="2840909"/>
    <lineage>
        <taxon>Bacteria</taxon>
        <taxon>Bacillati</taxon>
        <taxon>Bacillota</taxon>
        <taxon>Clostridia</taxon>
        <taxon>Candidatus Pullichristensenella</taxon>
    </lineage>
</organism>
<dbReference type="Gene3D" id="3.40.1010.10">
    <property type="entry name" value="Cobalt-precorrin-4 Transmethylase, Domain 1"/>
    <property type="match status" value="1"/>
</dbReference>
<dbReference type="EMBL" id="DVFZ01000085">
    <property type="protein sequence ID" value="HIQ83132.1"/>
    <property type="molecule type" value="Genomic_DNA"/>
</dbReference>
<evidence type="ECO:0000313" key="2">
    <source>
        <dbReference type="EMBL" id="HIQ83132.1"/>
    </source>
</evidence>
<protein>
    <submittedName>
        <fullName evidence="2">Nucleoside triphosphate pyrophosphohydrolase</fullName>
        <ecNumber evidence="2">3.6.1.9</ecNumber>
    </submittedName>
</protein>
<dbReference type="GO" id="GO:0046052">
    <property type="term" value="P:UTP catabolic process"/>
    <property type="evidence" value="ECO:0007669"/>
    <property type="project" value="TreeGrafter"/>
</dbReference>
<reference evidence="2" key="1">
    <citation type="submission" date="2020-10" db="EMBL/GenBank/DDBJ databases">
        <authorList>
            <person name="Gilroy R."/>
        </authorList>
    </citation>
    <scope>NUCLEOTIDE SEQUENCE</scope>
    <source>
        <strain evidence="2">ChiSjej6B24-2974</strain>
    </source>
</reference>
<accession>A0A9D0ZMV8</accession>
<reference evidence="2" key="2">
    <citation type="journal article" date="2021" name="PeerJ">
        <title>Extensive microbial diversity within the chicken gut microbiome revealed by metagenomics and culture.</title>
        <authorList>
            <person name="Gilroy R."/>
            <person name="Ravi A."/>
            <person name="Getino M."/>
            <person name="Pursley I."/>
            <person name="Horton D.L."/>
            <person name="Alikhan N.F."/>
            <person name="Baker D."/>
            <person name="Gharbi K."/>
            <person name="Hall N."/>
            <person name="Watson M."/>
            <person name="Adriaenssens E.M."/>
            <person name="Foster-Nyarko E."/>
            <person name="Jarju S."/>
            <person name="Secka A."/>
            <person name="Antonio M."/>
            <person name="Oren A."/>
            <person name="Chaudhuri R.R."/>
            <person name="La Ragione R."/>
            <person name="Hildebrand F."/>
            <person name="Pallen M.J."/>
        </authorList>
    </citation>
    <scope>NUCLEOTIDE SEQUENCE</scope>
    <source>
        <strain evidence="2">ChiSjej6B24-2974</strain>
    </source>
</reference>
<dbReference type="Pfam" id="PF03819">
    <property type="entry name" value="MazG"/>
    <property type="match status" value="2"/>
</dbReference>
<comment type="caution">
    <text evidence="2">The sequence shown here is derived from an EMBL/GenBank/DDBJ whole genome shotgun (WGS) entry which is preliminary data.</text>
</comment>
<feature type="domain" description="NTP pyrophosphohydrolase MazG-like" evidence="1">
    <location>
        <begin position="381"/>
        <end position="435"/>
    </location>
</feature>
<dbReference type="CDD" id="cd11528">
    <property type="entry name" value="NTP-PPase_MazG_Nterm"/>
    <property type="match status" value="1"/>
</dbReference>
<dbReference type="FunFam" id="1.10.287.1080:FF:000001">
    <property type="entry name" value="Nucleoside triphosphate pyrophosphohydrolase"/>
    <property type="match status" value="1"/>
</dbReference>
<dbReference type="InterPro" id="IPR011551">
    <property type="entry name" value="NTP_PyrPHydrolase_MazG"/>
</dbReference>
<dbReference type="GO" id="GO:0047429">
    <property type="term" value="F:nucleoside triphosphate diphosphatase activity"/>
    <property type="evidence" value="ECO:0007669"/>
    <property type="project" value="UniProtKB-EC"/>
</dbReference>
<keyword evidence="2" id="KW-0378">Hydrolase</keyword>
<dbReference type="GO" id="GO:0046081">
    <property type="term" value="P:dUTP catabolic process"/>
    <property type="evidence" value="ECO:0007669"/>
    <property type="project" value="TreeGrafter"/>
</dbReference>
<evidence type="ECO:0000259" key="1">
    <source>
        <dbReference type="Pfam" id="PF03819"/>
    </source>
</evidence>
<dbReference type="GO" id="GO:0046076">
    <property type="term" value="P:dTTP catabolic process"/>
    <property type="evidence" value="ECO:0007669"/>
    <property type="project" value="TreeGrafter"/>
</dbReference>
<proteinExistence type="predicted"/>
<dbReference type="GO" id="GO:0006203">
    <property type="term" value="P:dGTP catabolic process"/>
    <property type="evidence" value="ECO:0007669"/>
    <property type="project" value="TreeGrafter"/>
</dbReference>
<dbReference type="PANTHER" id="PTHR30522:SF0">
    <property type="entry name" value="NUCLEOSIDE TRIPHOSPHATE PYROPHOSPHOHYDROLASE"/>
    <property type="match status" value="1"/>
</dbReference>
<dbReference type="Gene3D" id="1.10.287.1080">
    <property type="entry name" value="MazG-like"/>
    <property type="match status" value="2"/>
</dbReference>
<dbReference type="InterPro" id="IPR035996">
    <property type="entry name" value="4pyrrol_Methylase_sf"/>
</dbReference>
<dbReference type="SUPFAM" id="SSF101386">
    <property type="entry name" value="all-alpha NTP pyrophosphatases"/>
    <property type="match status" value="2"/>
</dbReference>
<dbReference type="EC" id="3.6.1.9" evidence="2"/>
<feature type="domain" description="NTP pyrophosphohydrolase MazG-like" evidence="1">
    <location>
        <begin position="240"/>
        <end position="313"/>
    </location>
</feature>
<dbReference type="InterPro" id="IPR048015">
    <property type="entry name" value="NTP-PPase_MazG-like_N"/>
</dbReference>
<dbReference type="GO" id="GO:0046061">
    <property type="term" value="P:dATP catabolic process"/>
    <property type="evidence" value="ECO:0007669"/>
    <property type="project" value="TreeGrafter"/>
</dbReference>
<dbReference type="GO" id="GO:0046047">
    <property type="term" value="P:TTP catabolic process"/>
    <property type="evidence" value="ECO:0007669"/>
    <property type="project" value="TreeGrafter"/>
</dbReference>
<dbReference type="SUPFAM" id="SSF53790">
    <property type="entry name" value="Tetrapyrrole methylase"/>
    <property type="match status" value="1"/>
</dbReference>
<dbReference type="Proteomes" id="UP000824260">
    <property type="component" value="Unassembled WGS sequence"/>
</dbReference>
<dbReference type="CDD" id="cd11529">
    <property type="entry name" value="NTP-PPase_MazG_Cterm"/>
    <property type="match status" value="1"/>
</dbReference>
<dbReference type="GO" id="GO:0006950">
    <property type="term" value="P:response to stress"/>
    <property type="evidence" value="ECO:0007669"/>
    <property type="project" value="UniProtKB-ARBA"/>
</dbReference>
<name>A0A9D0ZMV8_9FIRM</name>
<dbReference type="NCBIfam" id="TIGR00444">
    <property type="entry name" value="mazG"/>
    <property type="match status" value="1"/>
</dbReference>
<dbReference type="InterPro" id="IPR048011">
    <property type="entry name" value="NTP-PPase_MazG-like_C"/>
</dbReference>
<dbReference type="PANTHER" id="PTHR30522">
    <property type="entry name" value="NUCLEOSIDE TRIPHOSPHATE PYROPHOSPHOHYDROLASE"/>
    <property type="match status" value="1"/>
</dbReference>
<dbReference type="InterPro" id="IPR014777">
    <property type="entry name" value="4pyrrole_Mease_sub1"/>
</dbReference>
<dbReference type="AlphaFoldDB" id="A0A9D0ZMV8"/>
<dbReference type="GO" id="GO:0008168">
    <property type="term" value="F:methyltransferase activity"/>
    <property type="evidence" value="ECO:0007669"/>
    <property type="project" value="InterPro"/>
</dbReference>
<sequence>MSPIIVIGCGYRREQLTLEAAEALKSVDRVILHTQRCGLKDWLEEQGVGFSSLDALYESAEDFDQHALLAAQAVLEAAQNGSVAYAVFDVRDVSVVELTRMAGENVRVIAGPPVEEGLWALAVGATDCWAASEWETCALHADRNALIRELDRRELAAEVKLRLMDCYPEESEIYVRTGAGEIFKTTLVELDRLPAYDHRLSVLVPAQRELTRLERYGFDELNRVIRILRAPGGCPWDRKQTHQTLRTNLVEEAYEAVDAIDREDMDALYDELGDVLLQIVLHAEIAREHGDFTIQDVTTAITHKMIFRHQHVFGSAKADTADEVLDLWQKVKKAERHQETQAEVLRGVTKSLPALMRAEKVQKRAADVGFDWESAQAAFYKIGEEAEELSRAVENASGVEEEAGDLLFAVVNVLSLLKLDPEIALNRATDKFTARFAEMERLILADGKKLAGMTLSEMDAYWDRVKLSENG</sequence>
<evidence type="ECO:0000313" key="3">
    <source>
        <dbReference type="Proteomes" id="UP000824260"/>
    </source>
</evidence>
<gene>
    <name evidence="2" type="primary">mazG</name>
    <name evidence="2" type="ORF">IAA52_08515</name>
</gene>
<dbReference type="InterPro" id="IPR004518">
    <property type="entry name" value="MazG-like_dom"/>
</dbReference>